<dbReference type="AlphaFoldDB" id="A0A934MQK0"/>
<comment type="caution">
    <text evidence="2">The sequence shown here is derived from an EMBL/GenBank/DDBJ whole genome shotgun (WGS) entry which is preliminary data.</text>
</comment>
<name>A0A934MQK0_9BACL</name>
<feature type="transmembrane region" description="Helical" evidence="1">
    <location>
        <begin position="31"/>
        <end position="52"/>
    </location>
</feature>
<dbReference type="Proteomes" id="UP000640274">
    <property type="component" value="Unassembled WGS sequence"/>
</dbReference>
<protein>
    <submittedName>
        <fullName evidence="2">DUF4383 domain-containing protein</fullName>
    </submittedName>
</protein>
<keyword evidence="3" id="KW-1185">Reference proteome</keyword>
<dbReference type="Pfam" id="PF14325">
    <property type="entry name" value="DUF4383"/>
    <property type="match status" value="1"/>
</dbReference>
<feature type="transmembrane region" description="Helical" evidence="1">
    <location>
        <begin position="94"/>
        <end position="111"/>
    </location>
</feature>
<organism evidence="2 3">
    <name type="scientific">Paenibacillus roseus</name>
    <dbReference type="NCBI Taxonomy" id="2798579"/>
    <lineage>
        <taxon>Bacteria</taxon>
        <taxon>Bacillati</taxon>
        <taxon>Bacillota</taxon>
        <taxon>Bacilli</taxon>
        <taxon>Bacillales</taxon>
        <taxon>Paenibacillaceae</taxon>
        <taxon>Paenibacillus</taxon>
    </lineage>
</organism>
<keyword evidence="1" id="KW-1133">Transmembrane helix</keyword>
<keyword evidence="1" id="KW-0472">Membrane</keyword>
<evidence type="ECO:0000313" key="2">
    <source>
        <dbReference type="EMBL" id="MBJ6361449.1"/>
    </source>
</evidence>
<dbReference type="EMBL" id="JAELUP010000027">
    <property type="protein sequence ID" value="MBJ6361449.1"/>
    <property type="molecule type" value="Genomic_DNA"/>
</dbReference>
<keyword evidence="1" id="KW-0812">Transmembrane</keyword>
<accession>A0A934MQK0</accession>
<gene>
    <name evidence="2" type="ORF">JFN88_09040</name>
</gene>
<evidence type="ECO:0000313" key="3">
    <source>
        <dbReference type="Proteomes" id="UP000640274"/>
    </source>
</evidence>
<evidence type="ECO:0000256" key="1">
    <source>
        <dbReference type="SAM" id="Phobius"/>
    </source>
</evidence>
<feature type="transmembrane region" description="Helical" evidence="1">
    <location>
        <begin position="64"/>
        <end position="88"/>
    </location>
</feature>
<sequence length="123" mass="13560">MAVRRFAALSGFVFLLLWALGFFTSHLFGLFHLNVTHNVIHLVFGVLGLLAASQDGYAYRYSQVLGIVFIILAVLGFFVKNLFGLLTFGLSDNVLHFIIGAVGLYFGFVLVESPSPSRYSKPV</sequence>
<reference evidence="2" key="1">
    <citation type="submission" date="2020-12" db="EMBL/GenBank/DDBJ databases">
        <authorList>
            <person name="Huq M.A."/>
        </authorList>
    </citation>
    <scope>NUCLEOTIDE SEQUENCE</scope>
    <source>
        <strain evidence="2">MAHUQ-46</strain>
    </source>
</reference>
<proteinExistence type="predicted"/>